<dbReference type="Gene3D" id="1.20.1050.10">
    <property type="match status" value="1"/>
</dbReference>
<dbReference type="RefSeq" id="WP_345549459.1">
    <property type="nucleotide sequence ID" value="NZ_BAABRT010000006.1"/>
</dbReference>
<evidence type="ECO:0000259" key="3">
    <source>
        <dbReference type="PROSITE" id="PS50405"/>
    </source>
</evidence>
<dbReference type="GO" id="GO:0016853">
    <property type="term" value="F:isomerase activity"/>
    <property type="evidence" value="ECO:0007669"/>
    <property type="project" value="UniProtKB-KW"/>
</dbReference>
<dbReference type="Gene3D" id="3.40.30.10">
    <property type="entry name" value="Glutaredoxin"/>
    <property type="match status" value="1"/>
</dbReference>
<dbReference type="InterPro" id="IPR036249">
    <property type="entry name" value="Thioredoxin-like_sf"/>
</dbReference>
<proteinExistence type="inferred from homology"/>
<dbReference type="CDD" id="cd03191">
    <property type="entry name" value="GST_C_Zeta"/>
    <property type="match status" value="1"/>
</dbReference>
<evidence type="ECO:0000313" key="4">
    <source>
        <dbReference type="EMBL" id="GAA5524467.1"/>
    </source>
</evidence>
<dbReference type="NCBIfam" id="TIGR01262">
    <property type="entry name" value="maiA"/>
    <property type="match status" value="1"/>
</dbReference>
<feature type="domain" description="GST N-terminal" evidence="2">
    <location>
        <begin position="1"/>
        <end position="80"/>
    </location>
</feature>
<evidence type="ECO:0000313" key="5">
    <source>
        <dbReference type="Proteomes" id="UP001408594"/>
    </source>
</evidence>
<sequence length="233" mass="26773">MELHGYFRSSASYRVRIGLNLKGLNYDYRAVNLLQNEHRAEGYTHLNPQGLVPALVDDGTVLTQSLAILEWLEETHPEPPLLPQAPVERARIRALAYGIACDIQPIQNLRTLRYLQAEYGLSEEEKNRWIRHWIHEGFVALEKQLERQLERQAERHIDSKLQRQPDQQPEAGPFAAGEKPGLFECCLIPQIYSAERFGMDITEYPAIHRILLACNENPAFIQARPENQPDSTL</sequence>
<dbReference type="InterPro" id="IPR036282">
    <property type="entry name" value="Glutathione-S-Trfase_C_sf"/>
</dbReference>
<evidence type="ECO:0000256" key="1">
    <source>
        <dbReference type="ARBA" id="ARBA00010007"/>
    </source>
</evidence>
<dbReference type="Pfam" id="PF13417">
    <property type="entry name" value="GST_N_3"/>
    <property type="match status" value="1"/>
</dbReference>
<dbReference type="PANTHER" id="PTHR42673">
    <property type="entry name" value="MALEYLACETOACETATE ISOMERASE"/>
    <property type="match status" value="1"/>
</dbReference>
<dbReference type="SUPFAM" id="SSF52833">
    <property type="entry name" value="Thioredoxin-like"/>
    <property type="match status" value="1"/>
</dbReference>
<dbReference type="EMBL" id="BAABRT010000006">
    <property type="protein sequence ID" value="GAA5524467.1"/>
    <property type="molecule type" value="Genomic_DNA"/>
</dbReference>
<dbReference type="InterPro" id="IPR034333">
    <property type="entry name" value="GST_Zeta_N"/>
</dbReference>
<dbReference type="PROSITE" id="PS50405">
    <property type="entry name" value="GST_CTER"/>
    <property type="match status" value="1"/>
</dbReference>
<reference evidence="4 5" key="1">
    <citation type="submission" date="2024-02" db="EMBL/GenBank/DDBJ databases">
        <title>Microbulbifer aestuariivivens NBRC 112533.</title>
        <authorList>
            <person name="Ichikawa N."/>
            <person name="Katano-Makiyama Y."/>
            <person name="Hidaka K."/>
        </authorList>
    </citation>
    <scope>NUCLEOTIDE SEQUENCE [LARGE SCALE GENOMIC DNA]</scope>
    <source>
        <strain evidence="4 5">NBRC 112533</strain>
    </source>
</reference>
<feature type="domain" description="GST C-terminal" evidence="3">
    <location>
        <begin position="85"/>
        <end position="233"/>
    </location>
</feature>
<dbReference type="SFLD" id="SFLDG00358">
    <property type="entry name" value="Main_(cytGST)"/>
    <property type="match status" value="1"/>
</dbReference>
<dbReference type="InterPro" id="IPR004045">
    <property type="entry name" value="Glutathione_S-Trfase_N"/>
</dbReference>
<keyword evidence="5" id="KW-1185">Reference proteome</keyword>
<dbReference type="InterPro" id="IPR005955">
    <property type="entry name" value="GST_Zeta"/>
</dbReference>
<gene>
    <name evidence="4" type="primary">nagL</name>
    <name evidence="4" type="ORF">Maes01_01024</name>
</gene>
<dbReference type="Proteomes" id="UP001408594">
    <property type="component" value="Unassembled WGS sequence"/>
</dbReference>
<dbReference type="PANTHER" id="PTHR42673:SF21">
    <property type="entry name" value="GLUTATHIONE S-TRANSFERASE YFCF"/>
    <property type="match status" value="1"/>
</dbReference>
<accession>A0ABP9WML5</accession>
<dbReference type="SFLD" id="SFLDS00019">
    <property type="entry name" value="Glutathione_Transferase_(cytos"/>
    <property type="match status" value="1"/>
</dbReference>
<dbReference type="InterPro" id="IPR010987">
    <property type="entry name" value="Glutathione-S-Trfase_C-like"/>
</dbReference>
<dbReference type="SUPFAM" id="SSF47616">
    <property type="entry name" value="GST C-terminal domain-like"/>
    <property type="match status" value="1"/>
</dbReference>
<organism evidence="4 5">
    <name type="scientific">Microbulbifer aestuariivivens</name>
    <dbReference type="NCBI Taxonomy" id="1908308"/>
    <lineage>
        <taxon>Bacteria</taxon>
        <taxon>Pseudomonadati</taxon>
        <taxon>Pseudomonadota</taxon>
        <taxon>Gammaproteobacteria</taxon>
        <taxon>Cellvibrionales</taxon>
        <taxon>Microbulbiferaceae</taxon>
        <taxon>Microbulbifer</taxon>
    </lineage>
</organism>
<dbReference type="PROSITE" id="PS50404">
    <property type="entry name" value="GST_NTER"/>
    <property type="match status" value="1"/>
</dbReference>
<dbReference type="InterPro" id="IPR034330">
    <property type="entry name" value="GST_Zeta_C"/>
</dbReference>
<dbReference type="InterPro" id="IPR040079">
    <property type="entry name" value="Glutathione_S-Trfase"/>
</dbReference>
<keyword evidence="4" id="KW-0413">Isomerase</keyword>
<protein>
    <submittedName>
        <fullName evidence="4">Maleylpyruvate isomerase</fullName>
    </submittedName>
</protein>
<dbReference type="CDD" id="cd03042">
    <property type="entry name" value="GST_N_Zeta"/>
    <property type="match status" value="1"/>
</dbReference>
<name>A0ABP9WML5_9GAMM</name>
<comment type="caution">
    <text evidence="4">The sequence shown here is derived from an EMBL/GenBank/DDBJ whole genome shotgun (WGS) entry which is preliminary data.</text>
</comment>
<comment type="similarity">
    <text evidence="1">Belongs to the GST superfamily. Zeta family.</text>
</comment>
<evidence type="ECO:0000259" key="2">
    <source>
        <dbReference type="PROSITE" id="PS50404"/>
    </source>
</evidence>